<organism evidence="3 4">
    <name type="scientific">Hyaloscypha hepaticicola</name>
    <dbReference type="NCBI Taxonomy" id="2082293"/>
    <lineage>
        <taxon>Eukaryota</taxon>
        <taxon>Fungi</taxon>
        <taxon>Dikarya</taxon>
        <taxon>Ascomycota</taxon>
        <taxon>Pezizomycotina</taxon>
        <taxon>Leotiomycetes</taxon>
        <taxon>Helotiales</taxon>
        <taxon>Hyaloscyphaceae</taxon>
        <taxon>Hyaloscypha</taxon>
    </lineage>
</organism>
<dbReference type="AlphaFoldDB" id="A0A2J6Q7L7"/>
<keyword evidence="3" id="KW-0808">Transferase</keyword>
<dbReference type="Proteomes" id="UP000235672">
    <property type="component" value="Unassembled WGS sequence"/>
</dbReference>
<evidence type="ECO:0000313" key="3">
    <source>
        <dbReference type="EMBL" id="PMD22269.1"/>
    </source>
</evidence>
<accession>A0A2J6Q7L7</accession>
<dbReference type="PROSITE" id="PS00108">
    <property type="entry name" value="PROTEIN_KINASE_ST"/>
    <property type="match status" value="1"/>
</dbReference>
<protein>
    <submittedName>
        <fullName evidence="3">Kinase-like protein</fullName>
    </submittedName>
</protein>
<dbReference type="Pfam" id="PF00069">
    <property type="entry name" value="Pkinase"/>
    <property type="match status" value="1"/>
</dbReference>
<proteinExistence type="predicted"/>
<dbReference type="PANTHER" id="PTHR24359:SF1">
    <property type="entry name" value="INHIBITOR OF NUCLEAR FACTOR KAPPA-B KINASE EPSILON SUBUNIT HOMOLOG 1-RELATED"/>
    <property type="match status" value="1"/>
</dbReference>
<dbReference type="GO" id="GO:0004674">
    <property type="term" value="F:protein serine/threonine kinase activity"/>
    <property type="evidence" value="ECO:0007669"/>
    <property type="project" value="TreeGrafter"/>
</dbReference>
<dbReference type="InterPro" id="IPR000719">
    <property type="entry name" value="Prot_kinase_dom"/>
</dbReference>
<feature type="domain" description="Protein kinase" evidence="2">
    <location>
        <begin position="174"/>
        <end position="508"/>
    </location>
</feature>
<dbReference type="InterPro" id="IPR011009">
    <property type="entry name" value="Kinase-like_dom_sf"/>
</dbReference>
<dbReference type="PROSITE" id="PS50011">
    <property type="entry name" value="PROTEIN_KINASE_DOM"/>
    <property type="match status" value="1"/>
</dbReference>
<dbReference type="SUPFAM" id="SSF56112">
    <property type="entry name" value="Protein kinase-like (PK-like)"/>
    <property type="match status" value="1"/>
</dbReference>
<keyword evidence="4" id="KW-1185">Reference proteome</keyword>
<evidence type="ECO:0000259" key="2">
    <source>
        <dbReference type="PROSITE" id="PS50011"/>
    </source>
</evidence>
<dbReference type="GO" id="GO:0005524">
    <property type="term" value="F:ATP binding"/>
    <property type="evidence" value="ECO:0007669"/>
    <property type="project" value="InterPro"/>
</dbReference>
<name>A0A2J6Q7L7_9HELO</name>
<dbReference type="SMART" id="SM00220">
    <property type="entry name" value="S_TKc"/>
    <property type="match status" value="1"/>
</dbReference>
<dbReference type="EMBL" id="KZ613478">
    <property type="protein sequence ID" value="PMD22269.1"/>
    <property type="molecule type" value="Genomic_DNA"/>
</dbReference>
<evidence type="ECO:0000313" key="4">
    <source>
        <dbReference type="Proteomes" id="UP000235672"/>
    </source>
</evidence>
<dbReference type="Gene3D" id="1.10.510.10">
    <property type="entry name" value="Transferase(Phosphotransferase) domain 1"/>
    <property type="match status" value="1"/>
</dbReference>
<feature type="region of interest" description="Disordered" evidence="1">
    <location>
        <begin position="586"/>
        <end position="612"/>
    </location>
</feature>
<reference evidence="3 4" key="1">
    <citation type="submission" date="2016-05" db="EMBL/GenBank/DDBJ databases">
        <title>A degradative enzymes factory behind the ericoid mycorrhizal symbiosis.</title>
        <authorList>
            <consortium name="DOE Joint Genome Institute"/>
            <person name="Martino E."/>
            <person name="Morin E."/>
            <person name="Grelet G."/>
            <person name="Kuo A."/>
            <person name="Kohler A."/>
            <person name="Daghino S."/>
            <person name="Barry K."/>
            <person name="Choi C."/>
            <person name="Cichocki N."/>
            <person name="Clum A."/>
            <person name="Copeland A."/>
            <person name="Hainaut M."/>
            <person name="Haridas S."/>
            <person name="Labutti K."/>
            <person name="Lindquist E."/>
            <person name="Lipzen A."/>
            <person name="Khouja H.-R."/>
            <person name="Murat C."/>
            <person name="Ohm R."/>
            <person name="Olson A."/>
            <person name="Spatafora J."/>
            <person name="Veneault-Fourrey C."/>
            <person name="Henrissat B."/>
            <person name="Grigoriev I."/>
            <person name="Martin F."/>
            <person name="Perotto S."/>
        </authorList>
    </citation>
    <scope>NUCLEOTIDE SEQUENCE [LARGE SCALE GENOMIC DNA]</scope>
    <source>
        <strain evidence="3 4">UAMH 7357</strain>
    </source>
</reference>
<dbReference type="STRING" id="1745343.A0A2J6Q7L7"/>
<dbReference type="OrthoDB" id="5986190at2759"/>
<evidence type="ECO:0000256" key="1">
    <source>
        <dbReference type="SAM" id="MobiDB-lite"/>
    </source>
</evidence>
<gene>
    <name evidence="3" type="ORF">NA56DRAFT_98210</name>
</gene>
<dbReference type="PANTHER" id="PTHR24359">
    <property type="entry name" value="SERINE/THREONINE-PROTEIN KINASE SBK1"/>
    <property type="match status" value="1"/>
</dbReference>
<dbReference type="InterPro" id="IPR008271">
    <property type="entry name" value="Ser/Thr_kinase_AS"/>
</dbReference>
<keyword evidence="3" id="KW-0418">Kinase</keyword>
<sequence>MAPLALWSRRSKKDREELLKTVRRELQDALKRCGPKHEAGQEFICEDDALSVWTPQRIETLSKGLSWDEAKLQYITWDKFRKVLSILVWIRWDDWDDFKKIFLEHVDSHRRPDYNDQNLPFAWDTSFLHAHRLRSEFLNAQYIFIPIILTEDGPNHHSQNEYGYQYRMPFIDSHKLKESTGDNLTRELVAAKHFRGKNGVLKPEQFWVSTKHIERGCISETISRDFCRQQDALRVFKQCLEHDNIMLSWTTFSHGANFVIISPLADLNLHDFLTGKYEDFDVRHHRFTPFDLLGAISGVADALEFLHLRLNLRGRTMACAHVDLKPENILIQWEVNGERLAVGRWLLQDFDIARIKESSEDPGPLAPADFLAHFSLAKLQGNSTPFSAPESTANAPQKVGRERDMWSFGCLLALVLVFAVGGPSLVDSFTKSKDSTQPGRAPTEYFYMAEDGKAVLKPGVMNWLNSLRIELSECRWMGRVLDLVYGMLVEIPANRLSARQAQEKLQLIWHEEQRFTKNRCLWISPEAPIAMDPALHPRVPDNGLISICTPESRSTISGHDQGLLILGGPPQSKPAFEIEGLIPVNSEDHHYSRGPIPSTPIDDRRSSSSTGYSMGTAQSIYSTSDLKSSFIRFTV</sequence>